<dbReference type="InterPro" id="IPR001180">
    <property type="entry name" value="CNH_dom"/>
</dbReference>
<feature type="region of interest" description="Disordered" evidence="1">
    <location>
        <begin position="26"/>
        <end position="56"/>
    </location>
</feature>
<dbReference type="OrthoDB" id="3993235at2759"/>
<dbReference type="Pfam" id="PF00780">
    <property type="entry name" value="CNH"/>
    <property type="match status" value="1"/>
</dbReference>
<proteinExistence type="predicted"/>
<accession>A0A4T0WWN8</accession>
<reference evidence="3 4" key="1">
    <citation type="journal article" date="2019" name="Front. Genet.">
        <title>Whole-Genome Sequencing of the Opportunistic Yeast Pathogen Candida inconspicua Uncovers Its Hybrid Origin.</title>
        <authorList>
            <person name="Mixao V."/>
            <person name="Hansen A.P."/>
            <person name="Saus E."/>
            <person name="Boekhout T."/>
            <person name="Lass-Florl C."/>
            <person name="Gabaldon T."/>
        </authorList>
    </citation>
    <scope>NUCLEOTIDE SEQUENCE [LARGE SCALE GENOMIC DNA]</scope>
    <source>
        <strain evidence="3 4">CBS 180</strain>
    </source>
</reference>
<feature type="domain" description="CNH" evidence="2">
    <location>
        <begin position="677"/>
        <end position="953"/>
    </location>
</feature>
<organism evidence="3 4">
    <name type="scientific">Pichia inconspicua</name>
    <dbReference type="NCBI Taxonomy" id="52247"/>
    <lineage>
        <taxon>Eukaryota</taxon>
        <taxon>Fungi</taxon>
        <taxon>Dikarya</taxon>
        <taxon>Ascomycota</taxon>
        <taxon>Saccharomycotina</taxon>
        <taxon>Pichiomycetes</taxon>
        <taxon>Pichiales</taxon>
        <taxon>Pichiaceae</taxon>
        <taxon>Pichia</taxon>
    </lineage>
</organism>
<evidence type="ECO:0000313" key="3">
    <source>
        <dbReference type="EMBL" id="TID16237.1"/>
    </source>
</evidence>
<feature type="compositionally biased region" description="Low complexity" evidence="1">
    <location>
        <begin position="90"/>
        <end position="104"/>
    </location>
</feature>
<comment type="caution">
    <text evidence="3">The sequence shown here is derived from an EMBL/GenBank/DDBJ whole genome shotgun (WGS) entry which is preliminary data.</text>
</comment>
<dbReference type="Proteomes" id="UP000307173">
    <property type="component" value="Unassembled WGS sequence"/>
</dbReference>
<feature type="compositionally biased region" description="Low complexity" evidence="1">
    <location>
        <begin position="38"/>
        <end position="56"/>
    </location>
</feature>
<evidence type="ECO:0000259" key="2">
    <source>
        <dbReference type="Pfam" id="PF00780"/>
    </source>
</evidence>
<evidence type="ECO:0000313" key="4">
    <source>
        <dbReference type="Proteomes" id="UP000307173"/>
    </source>
</evidence>
<gene>
    <name evidence="3" type="ORF">CANINC_004236</name>
</gene>
<evidence type="ECO:0000256" key="1">
    <source>
        <dbReference type="SAM" id="MobiDB-lite"/>
    </source>
</evidence>
<feature type="region of interest" description="Disordered" evidence="1">
    <location>
        <begin position="90"/>
        <end position="123"/>
    </location>
</feature>
<dbReference type="EMBL" id="SELW01000645">
    <property type="protein sequence ID" value="TID16237.1"/>
    <property type="molecule type" value="Genomic_DNA"/>
</dbReference>
<protein>
    <recommendedName>
        <fullName evidence="2">CNH domain-containing protein</fullName>
    </recommendedName>
</protein>
<keyword evidence="4" id="KW-1185">Reference proteome</keyword>
<dbReference type="AlphaFoldDB" id="A0A4T0WWN8"/>
<name>A0A4T0WWN8_9ASCO</name>
<sequence>MDYSLNPRLSPIKKKQSLYFEALNHSEELDTPTPPLVPRTSVSSSSPPRLRSLKSPFSVNGIFRGHERKPSVDSLDTTFAYESLQSQRRQSSSRFFSNSSNSSSPKSATPMRQRFGKNRLNNVENTNYVNDLYTSSSLSPTLNYGDERRRSSINSDMEQPFFEQQMISPSGSPVKKSYFFDRTLSAKPSLTSLSTLEDVTNDLSLEMTIIYKSRAENNVHDFTSFRNQTYSEFWNLTAEEGKLYKEWNSLQFEIQSLIFEVFNNLKKIRFNLDRLVNIYGEELKNMGVISAVDYDKTFEVLTELLLYLEKLLKRKLKPLFDNELFVDDTKVLKILTNWFKQLNSQYKHISASIIYLSKFSANSDFKDMLNLISKKDIENTSNRSAVAPNELFSSYFVKLFTSIELLFSRLKETYKKAQNFKNYELANNLESLMKEINNTSESTSELEKKIKFNEQLTFNSEIQYSKFQMIDIFNPKRRSIEPLQLEMKTSLGWTKALIAPFDNYIAILLVKSSLMISKKEDFVVSRDPIPIQYLIYDTLIENEYKFLFLTDVNNQQKYQFRKVNDVTVAIMDRFLKDLSSLQNEFWLSPKLNQNLSVKMLNQDCFVSKVDTSAYSLDSIPNGCKFLRDLFDSNLSLNIISINNDPDDDEDSLKPTASVILSCDYFSYKWDNNSHSEKLCILGTDSGIYMGAIDDPNSFRKVHQISNVKKILVLNNDVVLCLAHESLYRLSVEKLYTTFKFKLPICDINVFEENKRPVLDFTVGYQTSMKIEPGPYLFAWNNKIVYYTCLTQSNEWKFDWQFFKTHYNIIKLQTVYANNFAVGHVVEGSAVWNLSKLSEIRSIALNDLFIKDILRNEIPIAIFPFPNEEENISEVLVVFSNFCTRMKNVKGKYIQSTDEITWFGMKCESASFDCEEKILTTVNKQCVEIRLLHENKQRRSELIGCFVGNNITLINDLAGKTVLKASEFSHGEYRKQVVFKIRRQRNLSK</sequence>